<dbReference type="SUPFAM" id="SSF53335">
    <property type="entry name" value="S-adenosyl-L-methionine-dependent methyltransferases"/>
    <property type="match status" value="1"/>
</dbReference>
<dbReference type="NCBIfam" id="TIGR00536">
    <property type="entry name" value="hemK_fam"/>
    <property type="match status" value="1"/>
</dbReference>
<dbReference type="CDD" id="cd02440">
    <property type="entry name" value="AdoMet_MTases"/>
    <property type="match status" value="1"/>
</dbReference>
<protein>
    <recommendedName>
        <fullName evidence="4">Release factor glutamine methyltransferase</fullName>
        <shortName evidence="4">RF MTase</shortName>
        <ecNumber evidence="4">2.1.1.297</ecNumber>
    </recommendedName>
    <alternativeName>
        <fullName evidence="4">N5-glutamine methyltransferase PrmC</fullName>
    </alternativeName>
    <alternativeName>
        <fullName evidence="4">Protein-(glutamine-N5) MTase PrmC</fullName>
    </alternativeName>
    <alternativeName>
        <fullName evidence="4">Protein-glutamine N-methyltransferase PrmC</fullName>
    </alternativeName>
</protein>
<dbReference type="HAMAP" id="MF_02126">
    <property type="entry name" value="RF_methyltr_PrmC"/>
    <property type="match status" value="1"/>
</dbReference>
<dbReference type="EC" id="2.1.1.297" evidence="4"/>
<dbReference type="Proteomes" id="UP000033607">
    <property type="component" value="Unassembled WGS sequence"/>
</dbReference>
<comment type="function">
    <text evidence="4">Methylates the class 1 translation termination release factors RF1/PrfA and RF2/PrfB on the glutamine residue of the universally conserved GGQ motif.</text>
</comment>
<comment type="catalytic activity">
    <reaction evidence="4">
        <text>L-glutaminyl-[peptide chain release factor] + S-adenosyl-L-methionine = N(5)-methyl-L-glutaminyl-[peptide chain release factor] + S-adenosyl-L-homocysteine + H(+)</text>
        <dbReference type="Rhea" id="RHEA:42896"/>
        <dbReference type="Rhea" id="RHEA-COMP:10271"/>
        <dbReference type="Rhea" id="RHEA-COMP:10272"/>
        <dbReference type="ChEBI" id="CHEBI:15378"/>
        <dbReference type="ChEBI" id="CHEBI:30011"/>
        <dbReference type="ChEBI" id="CHEBI:57856"/>
        <dbReference type="ChEBI" id="CHEBI:59789"/>
        <dbReference type="ChEBI" id="CHEBI:61891"/>
        <dbReference type="EC" id="2.1.1.297"/>
    </reaction>
</comment>
<dbReference type="Gene3D" id="3.40.50.150">
    <property type="entry name" value="Vaccinia Virus protein VP39"/>
    <property type="match status" value="1"/>
</dbReference>
<feature type="binding site" evidence="4">
    <location>
        <position position="194"/>
    </location>
    <ligand>
        <name>S-adenosyl-L-methionine</name>
        <dbReference type="ChEBI" id="CHEBI:59789"/>
    </ligand>
</feature>
<dbReference type="InterPro" id="IPR029063">
    <property type="entry name" value="SAM-dependent_MTases_sf"/>
</dbReference>
<sequence length="306" mass="34297">MIDNAVITGQQLWEWLQKAKAEAIAADICVTEVDWFVQEWVGLDRLSLRLESFKDSPKVNLRLPWSELMQLWERRLKQRVPLQYLTGVVGWRHFNLTVSPAVLIPRPETELIIDCVADQLKSPSQPLNSHGDLWRGHWVDLGTGSGAIALGLAEVLTEAQIHAVDCSQEALAIAQKNAEDLGFANRIQFYQGQWWEPLEFLRGQVSGMIANPPYIPTKMISTLQPEVANHEPHLALDGGDSGLVCIQHLVETAPTYLHSGGVWLVEMMAGQGEQVVEMLKDQGCYTQIELIADLAGIQRFARAYRL</sequence>
<feature type="domain" description="Methyltransferase" evidence="5">
    <location>
        <begin position="139"/>
        <end position="201"/>
    </location>
</feature>
<feature type="binding site" evidence="4">
    <location>
        <position position="211"/>
    </location>
    <ligand>
        <name>S-adenosyl-L-methionine</name>
        <dbReference type="ChEBI" id="CHEBI:59789"/>
    </ligand>
</feature>
<dbReference type="InterPro" id="IPR002052">
    <property type="entry name" value="DNA_methylase_N6_adenine_CS"/>
</dbReference>
<evidence type="ECO:0000256" key="3">
    <source>
        <dbReference type="ARBA" id="ARBA00022691"/>
    </source>
</evidence>
<evidence type="ECO:0000313" key="6">
    <source>
        <dbReference type="EMBL" id="KKD38848.1"/>
    </source>
</evidence>
<dbReference type="RefSeq" id="WP_046277736.1">
    <property type="nucleotide sequence ID" value="NZ_LATL02000025.1"/>
</dbReference>
<name>A0A0F5YJB1_9CYAN</name>
<dbReference type="EMBL" id="LATL02000025">
    <property type="protein sequence ID" value="KKD38848.1"/>
    <property type="molecule type" value="Genomic_DNA"/>
</dbReference>
<dbReference type="GO" id="GO:0102559">
    <property type="term" value="F:peptide chain release factor N(5)-glutamine methyltransferase activity"/>
    <property type="evidence" value="ECO:0007669"/>
    <property type="project" value="UniProtKB-EC"/>
</dbReference>
<evidence type="ECO:0000313" key="7">
    <source>
        <dbReference type="Proteomes" id="UP000033607"/>
    </source>
</evidence>
<dbReference type="InterPro" id="IPR019874">
    <property type="entry name" value="RF_methyltr_PrmC"/>
</dbReference>
<dbReference type="GO" id="GO:0003676">
    <property type="term" value="F:nucleic acid binding"/>
    <property type="evidence" value="ECO:0007669"/>
    <property type="project" value="InterPro"/>
</dbReference>
<dbReference type="InterPro" id="IPR052663">
    <property type="entry name" value="RF_glutamine_MTase_cyano"/>
</dbReference>
<dbReference type="PANTHER" id="PTHR47441">
    <property type="match status" value="1"/>
</dbReference>
<proteinExistence type="inferred from homology"/>
<dbReference type="AlphaFoldDB" id="A0A0F5YJB1"/>
<dbReference type="PATRIC" id="fig|1637645.4.peg.487"/>
<dbReference type="InterPro" id="IPR025714">
    <property type="entry name" value="Methyltranfer_dom"/>
</dbReference>
<organism evidence="6 7">
    <name type="scientific">Limnoraphis robusta CS-951</name>
    <dbReference type="NCBI Taxonomy" id="1637645"/>
    <lineage>
        <taxon>Bacteria</taxon>
        <taxon>Bacillati</taxon>
        <taxon>Cyanobacteriota</taxon>
        <taxon>Cyanophyceae</taxon>
        <taxon>Oscillatoriophycideae</taxon>
        <taxon>Oscillatoriales</taxon>
        <taxon>Sirenicapillariaceae</taxon>
        <taxon>Limnoraphis</taxon>
    </lineage>
</organism>
<comment type="similarity">
    <text evidence="4">Belongs to the protein N5-glutamine methyltransferase family. PrmC subfamily.</text>
</comment>
<dbReference type="InterPro" id="IPR004556">
    <property type="entry name" value="HemK-like"/>
</dbReference>
<comment type="caution">
    <text evidence="6">The sequence shown here is derived from an EMBL/GenBank/DDBJ whole genome shotgun (WGS) entry which is preliminary data.</text>
</comment>
<reference evidence="6 7" key="1">
    <citation type="submission" date="2015-06" db="EMBL/GenBank/DDBJ databases">
        <title>Draft genome assembly of filamentous brackish cyanobacterium Limnoraphis robusta strain CS-951.</title>
        <authorList>
            <person name="Willis A."/>
            <person name="Parks M."/>
            <person name="Burford M.A."/>
        </authorList>
    </citation>
    <scope>NUCLEOTIDE SEQUENCE [LARGE SCALE GENOMIC DNA]</scope>
    <source>
        <strain evidence="6 7">CS-951</strain>
    </source>
</reference>
<evidence type="ECO:0000259" key="5">
    <source>
        <dbReference type="Pfam" id="PF13847"/>
    </source>
</evidence>
<dbReference type="OrthoDB" id="9800643at2"/>
<feature type="binding site" evidence="4">
    <location>
        <position position="165"/>
    </location>
    <ligand>
        <name>S-adenosyl-L-methionine</name>
        <dbReference type="ChEBI" id="CHEBI:59789"/>
    </ligand>
</feature>
<keyword evidence="1 4" id="KW-0489">Methyltransferase</keyword>
<feature type="binding site" evidence="4">
    <location>
        <begin position="142"/>
        <end position="146"/>
    </location>
    <ligand>
        <name>S-adenosyl-L-methionine</name>
        <dbReference type="ChEBI" id="CHEBI:59789"/>
    </ligand>
</feature>
<evidence type="ECO:0000256" key="4">
    <source>
        <dbReference type="HAMAP-Rule" id="MF_02126"/>
    </source>
</evidence>
<dbReference type="Pfam" id="PF13847">
    <property type="entry name" value="Methyltransf_31"/>
    <property type="match status" value="1"/>
</dbReference>
<dbReference type="PROSITE" id="PS00092">
    <property type="entry name" value="N6_MTASE"/>
    <property type="match status" value="1"/>
</dbReference>
<feature type="binding site" evidence="4">
    <location>
        <begin position="211"/>
        <end position="214"/>
    </location>
    <ligand>
        <name>substrate</name>
    </ligand>
</feature>
<dbReference type="PANTHER" id="PTHR47441:SF3">
    <property type="entry name" value="RELEASE FACTOR GLUTAMINE METHYLTRANSFERASE"/>
    <property type="match status" value="1"/>
</dbReference>
<evidence type="ECO:0000256" key="1">
    <source>
        <dbReference type="ARBA" id="ARBA00022603"/>
    </source>
</evidence>
<keyword evidence="2 4" id="KW-0808">Transferase</keyword>
<dbReference type="GO" id="GO:0032259">
    <property type="term" value="P:methylation"/>
    <property type="evidence" value="ECO:0007669"/>
    <property type="project" value="UniProtKB-KW"/>
</dbReference>
<dbReference type="NCBIfam" id="TIGR03534">
    <property type="entry name" value="RF_mod_PrmC"/>
    <property type="match status" value="1"/>
</dbReference>
<evidence type="ECO:0000256" key="2">
    <source>
        <dbReference type="ARBA" id="ARBA00022679"/>
    </source>
</evidence>
<gene>
    <name evidence="4" type="primary">prmC</name>
    <name evidence="6" type="ORF">WN50_06670</name>
</gene>
<accession>A0A0F5YJB1</accession>
<keyword evidence="3 4" id="KW-0949">S-adenosyl-L-methionine</keyword>